<protein>
    <submittedName>
        <fullName evidence="1">Uncharacterized protein</fullName>
    </submittedName>
</protein>
<name>A0A3P7NUI3_DIBLA</name>
<proteinExistence type="predicted"/>
<gene>
    <name evidence="1" type="ORF">DILT_LOCUS7923</name>
</gene>
<evidence type="ECO:0000313" key="1">
    <source>
        <dbReference type="EMBL" id="VDN12092.1"/>
    </source>
</evidence>
<dbReference type="Proteomes" id="UP000281553">
    <property type="component" value="Unassembled WGS sequence"/>
</dbReference>
<evidence type="ECO:0000313" key="2">
    <source>
        <dbReference type="Proteomes" id="UP000281553"/>
    </source>
</evidence>
<dbReference type="EMBL" id="UYRU01053002">
    <property type="protein sequence ID" value="VDN12092.1"/>
    <property type="molecule type" value="Genomic_DNA"/>
</dbReference>
<reference evidence="1 2" key="1">
    <citation type="submission" date="2018-11" db="EMBL/GenBank/DDBJ databases">
        <authorList>
            <consortium name="Pathogen Informatics"/>
        </authorList>
    </citation>
    <scope>NUCLEOTIDE SEQUENCE [LARGE SCALE GENOMIC DNA]</scope>
</reference>
<sequence>MHSQEIRPGLSLAPLQVTMTHPHALKKHSPDQVSGRVFTRILRVDYMREFRCRFGKQSHARDSNADLANNHTTEICGDGGGGECDGFLRKIPPISLRSIGPIGEDVVLPVGGSGTTLQQVTATALTSYQVVSSHEFSCIICADSDADLANKYTNGIFGGGGRGDGDRLLREMPTLSLRPIGPIGSTLSDP</sequence>
<dbReference type="AlphaFoldDB" id="A0A3P7NUI3"/>
<organism evidence="1 2">
    <name type="scientific">Dibothriocephalus latus</name>
    <name type="common">Fish tapeworm</name>
    <name type="synonym">Diphyllobothrium latum</name>
    <dbReference type="NCBI Taxonomy" id="60516"/>
    <lineage>
        <taxon>Eukaryota</taxon>
        <taxon>Metazoa</taxon>
        <taxon>Spiralia</taxon>
        <taxon>Lophotrochozoa</taxon>
        <taxon>Platyhelminthes</taxon>
        <taxon>Cestoda</taxon>
        <taxon>Eucestoda</taxon>
        <taxon>Diphyllobothriidea</taxon>
        <taxon>Diphyllobothriidae</taxon>
        <taxon>Dibothriocephalus</taxon>
    </lineage>
</organism>
<accession>A0A3P7NUI3</accession>
<keyword evidence="2" id="KW-1185">Reference proteome</keyword>